<dbReference type="RefSeq" id="WP_091832723.1">
    <property type="nucleotide sequence ID" value="NZ_FPAA01000001.1"/>
</dbReference>
<dbReference type="InterPro" id="IPR028098">
    <property type="entry name" value="Glyco_trans_4-like_N"/>
</dbReference>
<dbReference type="PANTHER" id="PTHR12526:SF629">
    <property type="entry name" value="TEICHURONIC ACID BIOSYNTHESIS GLYCOSYLTRANSFERASE TUAH-RELATED"/>
    <property type="match status" value="1"/>
</dbReference>
<dbReference type="Proteomes" id="UP000198660">
    <property type="component" value="Unassembled WGS sequence"/>
</dbReference>
<evidence type="ECO:0000259" key="3">
    <source>
        <dbReference type="Pfam" id="PF00534"/>
    </source>
</evidence>
<dbReference type="Pfam" id="PF13579">
    <property type="entry name" value="Glyco_trans_4_4"/>
    <property type="match status" value="1"/>
</dbReference>
<protein>
    <submittedName>
        <fullName evidence="5">Glycosyltransferase involved in cell wall bisynthesis</fullName>
    </submittedName>
</protein>
<sequence>MGGEKVMVMSSVHGYNDSRIFHKQACSLHRAGYQVELHALADFREKELQGIRIVGLPIPKNKWVRLWGGWRLFQRAIKSKAARFHFHDPELLPWGVLLHWITRRPVIYDAHEDLPKQISTKPWIPKGWRRPLARVADWVEKGLASRLSAVITATDPIASHFTWNRHVVTVKNYPVPFEESTLAKKVSERENQIVYVGGVSYLRGYKEMIAAMDHLSPDLNAELHLIGPLQHIDPSDRVEEELRSKNVTLHGRIAFEEVGTWLTKSKVGLVCLHPIENYRESLPIKLFEYMAAGLPVVATDFPLWRQILESSGAGCTVNPLNPREIAIKIEEILRDSSLQDQLSKNGQEAHRRVYNWQVEEKKLLALYRDMTPLAGHKGGAVSRA</sequence>
<dbReference type="Gene3D" id="3.40.50.2000">
    <property type="entry name" value="Glycogen Phosphorylase B"/>
    <property type="match status" value="2"/>
</dbReference>
<evidence type="ECO:0000259" key="4">
    <source>
        <dbReference type="Pfam" id="PF13579"/>
    </source>
</evidence>
<evidence type="ECO:0000256" key="1">
    <source>
        <dbReference type="ARBA" id="ARBA00022676"/>
    </source>
</evidence>
<gene>
    <name evidence="5" type="ORF">SAMN05444972_101286</name>
</gene>
<dbReference type="OrthoDB" id="9813214at2"/>
<feature type="domain" description="Glycosyltransferase subfamily 4-like N-terminal" evidence="4">
    <location>
        <begin position="21"/>
        <end position="165"/>
    </location>
</feature>
<evidence type="ECO:0000313" key="5">
    <source>
        <dbReference type="EMBL" id="SFS33820.1"/>
    </source>
</evidence>
<dbReference type="Pfam" id="PF00534">
    <property type="entry name" value="Glycos_transf_1"/>
    <property type="match status" value="1"/>
</dbReference>
<feature type="domain" description="Glycosyl transferase family 1" evidence="3">
    <location>
        <begin position="185"/>
        <end position="348"/>
    </location>
</feature>
<accession>A0A1I6P157</accession>
<organism evidence="5 6">
    <name type="scientific">Marininema halotolerans</name>
    <dbReference type="NCBI Taxonomy" id="1155944"/>
    <lineage>
        <taxon>Bacteria</taxon>
        <taxon>Bacillati</taxon>
        <taxon>Bacillota</taxon>
        <taxon>Bacilli</taxon>
        <taxon>Bacillales</taxon>
        <taxon>Thermoactinomycetaceae</taxon>
        <taxon>Marininema</taxon>
    </lineage>
</organism>
<dbReference type="EMBL" id="FPAA01000001">
    <property type="protein sequence ID" value="SFS33820.1"/>
    <property type="molecule type" value="Genomic_DNA"/>
</dbReference>
<name>A0A1I6P157_9BACL</name>
<dbReference type="InterPro" id="IPR001296">
    <property type="entry name" value="Glyco_trans_1"/>
</dbReference>
<evidence type="ECO:0000313" key="6">
    <source>
        <dbReference type="Proteomes" id="UP000198660"/>
    </source>
</evidence>
<dbReference type="CDD" id="cd03794">
    <property type="entry name" value="GT4_WbuB-like"/>
    <property type="match status" value="1"/>
</dbReference>
<proteinExistence type="predicted"/>
<evidence type="ECO:0000256" key="2">
    <source>
        <dbReference type="ARBA" id="ARBA00022679"/>
    </source>
</evidence>
<reference evidence="6" key="1">
    <citation type="submission" date="2016-10" db="EMBL/GenBank/DDBJ databases">
        <authorList>
            <person name="Varghese N."/>
            <person name="Submissions S."/>
        </authorList>
    </citation>
    <scope>NUCLEOTIDE SEQUENCE [LARGE SCALE GENOMIC DNA]</scope>
    <source>
        <strain evidence="6">DSM 45789</strain>
    </source>
</reference>
<keyword evidence="2 5" id="KW-0808">Transferase</keyword>
<keyword evidence="1" id="KW-0328">Glycosyltransferase</keyword>
<dbReference type="SUPFAM" id="SSF53756">
    <property type="entry name" value="UDP-Glycosyltransferase/glycogen phosphorylase"/>
    <property type="match status" value="1"/>
</dbReference>
<dbReference type="PANTHER" id="PTHR12526">
    <property type="entry name" value="GLYCOSYLTRANSFERASE"/>
    <property type="match status" value="1"/>
</dbReference>
<dbReference type="GO" id="GO:0016757">
    <property type="term" value="F:glycosyltransferase activity"/>
    <property type="evidence" value="ECO:0007669"/>
    <property type="project" value="UniProtKB-KW"/>
</dbReference>
<keyword evidence="6" id="KW-1185">Reference proteome</keyword>
<dbReference type="AlphaFoldDB" id="A0A1I6P157"/>